<dbReference type="SMART" id="SM00073">
    <property type="entry name" value="HPT"/>
    <property type="match status" value="1"/>
</dbReference>
<dbReference type="SUPFAM" id="SSF47384">
    <property type="entry name" value="Homodimeric domain of signal transducing histidine kinase"/>
    <property type="match status" value="1"/>
</dbReference>
<keyword evidence="7" id="KW-0175">Coiled coil</keyword>
<feature type="domain" description="CheW-like" evidence="10">
    <location>
        <begin position="494"/>
        <end position="627"/>
    </location>
</feature>
<feature type="compositionally biased region" description="Basic and acidic residues" evidence="8">
    <location>
        <begin position="210"/>
        <end position="219"/>
    </location>
</feature>
<dbReference type="SMART" id="SM00387">
    <property type="entry name" value="HATPase_c"/>
    <property type="match status" value="1"/>
</dbReference>
<feature type="domain" description="Histidine kinase" evidence="9">
    <location>
        <begin position="251"/>
        <end position="492"/>
    </location>
</feature>
<keyword evidence="13" id="KW-1185">Reference proteome</keyword>
<evidence type="ECO:0000256" key="2">
    <source>
        <dbReference type="ARBA" id="ARBA00012438"/>
    </source>
</evidence>
<dbReference type="Gene3D" id="3.30.565.10">
    <property type="entry name" value="Histidine kinase-like ATPase, C-terminal domain"/>
    <property type="match status" value="1"/>
</dbReference>
<dbReference type="PANTHER" id="PTHR43395:SF1">
    <property type="entry name" value="CHEMOTAXIS PROTEIN CHEA"/>
    <property type="match status" value="1"/>
</dbReference>
<evidence type="ECO:0000256" key="3">
    <source>
        <dbReference type="ARBA" id="ARBA00022553"/>
    </source>
</evidence>
<dbReference type="InterPro" id="IPR051315">
    <property type="entry name" value="Bact_Chemotaxis_CheA"/>
</dbReference>
<feature type="region of interest" description="Disordered" evidence="8">
    <location>
        <begin position="129"/>
        <end position="151"/>
    </location>
</feature>
<dbReference type="RefSeq" id="WP_068549623.1">
    <property type="nucleotide sequence ID" value="NZ_AP013035.1"/>
</dbReference>
<keyword evidence="3 6" id="KW-0597">Phosphoprotein</keyword>
<dbReference type="Gene3D" id="1.20.120.160">
    <property type="entry name" value="HPT domain"/>
    <property type="match status" value="1"/>
</dbReference>
<dbReference type="Proteomes" id="UP000063234">
    <property type="component" value="Chromosome"/>
</dbReference>
<dbReference type="OrthoDB" id="9803176at2"/>
<dbReference type="EMBL" id="AP013035">
    <property type="protein sequence ID" value="BAT71625.1"/>
    <property type="molecule type" value="Genomic_DNA"/>
</dbReference>
<feature type="domain" description="HPt" evidence="11">
    <location>
        <begin position="1"/>
        <end position="103"/>
    </location>
</feature>
<dbReference type="PRINTS" id="PR00344">
    <property type="entry name" value="BCTRLSENSOR"/>
</dbReference>
<dbReference type="SUPFAM" id="SSF50341">
    <property type="entry name" value="CheW-like"/>
    <property type="match status" value="1"/>
</dbReference>
<dbReference type="InterPro" id="IPR004105">
    <property type="entry name" value="CheA-like_dim"/>
</dbReference>
<feature type="region of interest" description="Disordered" evidence="8">
    <location>
        <begin position="210"/>
        <end position="236"/>
    </location>
</feature>
<evidence type="ECO:0000259" key="11">
    <source>
        <dbReference type="PROSITE" id="PS50894"/>
    </source>
</evidence>
<dbReference type="SMART" id="SM01231">
    <property type="entry name" value="H-kinase_dim"/>
    <property type="match status" value="1"/>
</dbReference>
<evidence type="ECO:0000256" key="4">
    <source>
        <dbReference type="ARBA" id="ARBA00022679"/>
    </source>
</evidence>
<dbReference type="CDD" id="cd16916">
    <property type="entry name" value="HATPase_CheA-like"/>
    <property type="match status" value="1"/>
</dbReference>
<dbReference type="InterPro" id="IPR036641">
    <property type="entry name" value="HPT_dom_sf"/>
</dbReference>
<dbReference type="Gene3D" id="2.30.30.40">
    <property type="entry name" value="SH3 Domains"/>
    <property type="match status" value="1"/>
</dbReference>
<evidence type="ECO:0000256" key="6">
    <source>
        <dbReference type="PROSITE-ProRule" id="PRU00110"/>
    </source>
</evidence>
<dbReference type="InterPro" id="IPR004358">
    <property type="entry name" value="Sig_transdc_His_kin-like_C"/>
</dbReference>
<dbReference type="PROSITE" id="PS50851">
    <property type="entry name" value="CHEW"/>
    <property type="match status" value="1"/>
</dbReference>
<dbReference type="InterPro" id="IPR036890">
    <property type="entry name" value="HATPase_C_sf"/>
</dbReference>
<evidence type="ECO:0000313" key="13">
    <source>
        <dbReference type="Proteomes" id="UP000063234"/>
    </source>
</evidence>
<name>A0A0S3QTF5_THET7</name>
<dbReference type="Pfam" id="PF01627">
    <property type="entry name" value="Hpt"/>
    <property type="match status" value="1"/>
</dbReference>
<evidence type="ECO:0000256" key="7">
    <source>
        <dbReference type="SAM" id="Coils"/>
    </source>
</evidence>
<evidence type="ECO:0000256" key="5">
    <source>
        <dbReference type="ARBA" id="ARBA00022777"/>
    </source>
</evidence>
<organism evidence="12 13">
    <name type="scientific">Thermosulfidibacter takaii (strain DSM 17441 / JCM 13301 / NBRC 103674 / ABI70S6)</name>
    <dbReference type="NCBI Taxonomy" id="1298851"/>
    <lineage>
        <taxon>Bacteria</taxon>
        <taxon>Pseudomonadati</taxon>
        <taxon>Thermosulfidibacterota</taxon>
        <taxon>Thermosulfidibacteria</taxon>
        <taxon>Thermosulfidibacterales</taxon>
        <taxon>Thermosulfidibacteraceae</taxon>
    </lineage>
</organism>
<dbReference type="CDD" id="cd00088">
    <property type="entry name" value="HPT"/>
    <property type="match status" value="1"/>
</dbReference>
<dbReference type="PANTHER" id="PTHR43395">
    <property type="entry name" value="SENSOR HISTIDINE KINASE CHEA"/>
    <property type="match status" value="1"/>
</dbReference>
<dbReference type="CDD" id="cd00731">
    <property type="entry name" value="CheA_reg"/>
    <property type="match status" value="1"/>
</dbReference>
<keyword evidence="4 12" id="KW-0808">Transferase</keyword>
<dbReference type="EC" id="2.7.13.3" evidence="2"/>
<dbReference type="PROSITE" id="PS50894">
    <property type="entry name" value="HPT"/>
    <property type="match status" value="1"/>
</dbReference>
<dbReference type="FunFam" id="3.30.565.10:FF:000016">
    <property type="entry name" value="Chemotaxis protein CheA, putative"/>
    <property type="match status" value="1"/>
</dbReference>
<feature type="region of interest" description="Disordered" evidence="8">
    <location>
        <begin position="170"/>
        <end position="190"/>
    </location>
</feature>
<dbReference type="PATRIC" id="fig|1298851.3.peg.860"/>
<dbReference type="InterPro" id="IPR037006">
    <property type="entry name" value="CheA-like_homodim_sf"/>
</dbReference>
<dbReference type="STRING" id="1298851.TST_0825"/>
<dbReference type="Pfam" id="PF01584">
    <property type="entry name" value="CheW"/>
    <property type="match status" value="1"/>
</dbReference>
<evidence type="ECO:0000256" key="1">
    <source>
        <dbReference type="ARBA" id="ARBA00000085"/>
    </source>
</evidence>
<dbReference type="SMART" id="SM00260">
    <property type="entry name" value="CheW"/>
    <property type="match status" value="1"/>
</dbReference>
<dbReference type="KEGG" id="ttk:TST_0825"/>
<dbReference type="InterPro" id="IPR036097">
    <property type="entry name" value="HisK_dim/P_sf"/>
</dbReference>
<accession>A0A0S3QTF5</accession>
<comment type="catalytic activity">
    <reaction evidence="1">
        <text>ATP + protein L-histidine = ADP + protein N-phospho-L-histidine.</text>
        <dbReference type="EC" id="2.7.13.3"/>
    </reaction>
</comment>
<gene>
    <name evidence="12" type="primary">cheA</name>
    <name evidence="12" type="ORF">TST_0825</name>
</gene>
<evidence type="ECO:0000259" key="9">
    <source>
        <dbReference type="PROSITE" id="PS50109"/>
    </source>
</evidence>
<dbReference type="InterPro" id="IPR036061">
    <property type="entry name" value="CheW-like_dom_sf"/>
</dbReference>
<dbReference type="GO" id="GO:0000155">
    <property type="term" value="F:phosphorelay sensor kinase activity"/>
    <property type="evidence" value="ECO:0007669"/>
    <property type="project" value="InterPro"/>
</dbReference>
<dbReference type="SUPFAM" id="SSF55874">
    <property type="entry name" value="ATPase domain of HSP90 chaperone/DNA topoisomerase II/histidine kinase"/>
    <property type="match status" value="1"/>
</dbReference>
<feature type="coiled-coil region" evidence="7">
    <location>
        <begin position="4"/>
        <end position="31"/>
    </location>
</feature>
<dbReference type="InterPro" id="IPR005467">
    <property type="entry name" value="His_kinase_dom"/>
</dbReference>
<feature type="compositionally biased region" description="Basic and acidic residues" evidence="8">
    <location>
        <begin position="227"/>
        <end position="236"/>
    </location>
</feature>
<dbReference type="FunFam" id="2.30.30.40:FF:000048">
    <property type="entry name" value="Chemotaxis protein CheA, putative"/>
    <property type="match status" value="1"/>
</dbReference>
<dbReference type="AlphaFoldDB" id="A0A0S3QTF5"/>
<dbReference type="GO" id="GO:0005737">
    <property type="term" value="C:cytoplasm"/>
    <property type="evidence" value="ECO:0007669"/>
    <property type="project" value="InterPro"/>
</dbReference>
<dbReference type="InterPro" id="IPR003594">
    <property type="entry name" value="HATPase_dom"/>
</dbReference>
<dbReference type="InterPro" id="IPR002545">
    <property type="entry name" value="CheW-lke_dom"/>
</dbReference>
<evidence type="ECO:0000259" key="10">
    <source>
        <dbReference type="PROSITE" id="PS50851"/>
    </source>
</evidence>
<dbReference type="SUPFAM" id="SSF47226">
    <property type="entry name" value="Histidine-containing phosphotransfer domain, HPT domain"/>
    <property type="match status" value="1"/>
</dbReference>
<dbReference type="Pfam" id="PF02895">
    <property type="entry name" value="H-kinase_dim"/>
    <property type="match status" value="1"/>
</dbReference>
<protein>
    <recommendedName>
        <fullName evidence="2">histidine kinase</fullName>
        <ecNumber evidence="2">2.7.13.3</ecNumber>
    </recommendedName>
</protein>
<evidence type="ECO:0000256" key="8">
    <source>
        <dbReference type="SAM" id="MobiDB-lite"/>
    </source>
</evidence>
<dbReference type="GO" id="GO:0006935">
    <property type="term" value="P:chemotaxis"/>
    <property type="evidence" value="ECO:0007669"/>
    <property type="project" value="InterPro"/>
</dbReference>
<sequence length="629" mass="70570">MADLEFLEDFLAEITEILEQLNQDLVELESRPDDLDLLNRIFRAAHTMKGTSSFMGFEKMTTVTHRMEDILNVLRKGEAKLTPEVMDVVLEAVDVVEKIVENIRETQEEGDVDITEIVKKLEEAYAKLTGAKQEDEEESEEVIGGGKPPSREELEAFDREIQELLQKELEKEQQEQEDVVIGGGRPPTREELEAFDREIQELLKKELEKEQKEKAESASKTKTQQAKTEKKEKKGDTTIRVDVSRLDALMNLVGELVLGRNRLLRITQQLVSRYEDDALIDALVETMDQVDFITTDLQMAVMKTRMVPIARVFNRFPRVVRDLARELKKEVQLIIEGEDTELDRSIVEEIGDPLVHLVRNSIDHGIEPPEEREFLGKPRQGTIRLAAYHEGNHIVILVEDDGRGIDIEKIKEKALDKGLVTESDLARMSEKDILNLIFMPGFSTAEKVTDVSGRGVGMDVVKTNIEKLNGTIEINTQPGKGTQIIIKIPLTLAIIQSLLVQVGEEIYAIPLVSVVEAVKVLKSEIQKVEGHEIIVLRDSVLPLLELSKVFGIHTTENKDNIYVVVLSIGERRFGLVVDRLIGQEEIVIKSLGSYLNNVPGISGATIMGDGRVTLIIDVAGLANMTARVG</sequence>
<evidence type="ECO:0000313" key="12">
    <source>
        <dbReference type="EMBL" id="BAT71625.1"/>
    </source>
</evidence>
<dbReference type="Pfam" id="PF02518">
    <property type="entry name" value="HATPase_c"/>
    <property type="match status" value="1"/>
</dbReference>
<dbReference type="PROSITE" id="PS50109">
    <property type="entry name" value="HIS_KIN"/>
    <property type="match status" value="1"/>
</dbReference>
<dbReference type="InterPro" id="IPR008207">
    <property type="entry name" value="Sig_transdc_His_kin_Hpt_dom"/>
</dbReference>
<keyword evidence="5 12" id="KW-0418">Kinase</keyword>
<feature type="modified residue" description="Phosphohistidine" evidence="6">
    <location>
        <position position="46"/>
    </location>
</feature>
<dbReference type="Gene3D" id="1.10.287.560">
    <property type="entry name" value="Histidine kinase CheA-like, homodimeric domain"/>
    <property type="match status" value="1"/>
</dbReference>
<proteinExistence type="predicted"/>
<reference evidence="13" key="1">
    <citation type="journal article" date="2018" name="Science">
        <title>A primordial and reversible TCA cycle in a facultatively chemolithoautotrophic thermophile.</title>
        <authorList>
            <person name="Nunoura T."/>
            <person name="Chikaraishi Y."/>
            <person name="Izaki R."/>
            <person name="Suwa T."/>
            <person name="Sato T."/>
            <person name="Harada T."/>
            <person name="Mori K."/>
            <person name="Kato Y."/>
            <person name="Miyazaki M."/>
            <person name="Shimamura S."/>
            <person name="Yanagawa K."/>
            <person name="Shuto A."/>
            <person name="Ohkouchi N."/>
            <person name="Fujita N."/>
            <person name="Takaki Y."/>
            <person name="Atomi H."/>
            <person name="Takai K."/>
        </authorList>
    </citation>
    <scope>NUCLEOTIDE SEQUENCE [LARGE SCALE GENOMIC DNA]</scope>
    <source>
        <strain evidence="13">DSM 17441 / JCM 13301 / NBRC 103674 / ABI70S6</strain>
    </source>
</reference>